<dbReference type="AlphaFoldDB" id="A0A9D4I7P3"/>
<reference evidence="2" key="2">
    <citation type="submission" date="2020-11" db="EMBL/GenBank/DDBJ databases">
        <authorList>
            <person name="McCartney M.A."/>
            <person name="Auch B."/>
            <person name="Kono T."/>
            <person name="Mallez S."/>
            <person name="Becker A."/>
            <person name="Gohl D.M."/>
            <person name="Silverstein K.A.T."/>
            <person name="Koren S."/>
            <person name="Bechman K.B."/>
            <person name="Herman A."/>
            <person name="Abrahante J.E."/>
            <person name="Garbe J."/>
        </authorList>
    </citation>
    <scope>NUCLEOTIDE SEQUENCE</scope>
    <source>
        <strain evidence="2">Duluth1</strain>
        <tissue evidence="2">Whole animal</tissue>
    </source>
</reference>
<feature type="chain" id="PRO_5039622983" evidence="1">
    <location>
        <begin position="16"/>
        <end position="56"/>
    </location>
</feature>
<dbReference type="EMBL" id="JAIWYP010000010">
    <property type="protein sequence ID" value="KAH3750218.1"/>
    <property type="molecule type" value="Genomic_DNA"/>
</dbReference>
<reference evidence="2" key="1">
    <citation type="journal article" date="2019" name="bioRxiv">
        <title>The Genome of the Zebra Mussel, Dreissena polymorpha: A Resource for Invasive Species Research.</title>
        <authorList>
            <person name="McCartney M.A."/>
            <person name="Auch B."/>
            <person name="Kono T."/>
            <person name="Mallez S."/>
            <person name="Zhang Y."/>
            <person name="Obille A."/>
            <person name="Becker A."/>
            <person name="Abrahante J.E."/>
            <person name="Garbe J."/>
            <person name="Badalamenti J.P."/>
            <person name="Herman A."/>
            <person name="Mangelson H."/>
            <person name="Liachko I."/>
            <person name="Sullivan S."/>
            <person name="Sone E.D."/>
            <person name="Koren S."/>
            <person name="Silverstein K.A.T."/>
            <person name="Beckman K.B."/>
            <person name="Gohl D.M."/>
        </authorList>
    </citation>
    <scope>NUCLEOTIDE SEQUENCE</scope>
    <source>
        <strain evidence="2">Duluth1</strain>
        <tissue evidence="2">Whole animal</tissue>
    </source>
</reference>
<accession>A0A9D4I7P3</accession>
<evidence type="ECO:0000313" key="3">
    <source>
        <dbReference type="Proteomes" id="UP000828390"/>
    </source>
</evidence>
<evidence type="ECO:0000313" key="2">
    <source>
        <dbReference type="EMBL" id="KAH3750218.1"/>
    </source>
</evidence>
<dbReference type="Proteomes" id="UP000828390">
    <property type="component" value="Unassembled WGS sequence"/>
</dbReference>
<protein>
    <submittedName>
        <fullName evidence="2">Uncharacterized protein</fullName>
    </submittedName>
</protein>
<gene>
    <name evidence="2" type="ORF">DPMN_184737</name>
</gene>
<comment type="caution">
    <text evidence="2">The sequence shown here is derived from an EMBL/GenBank/DDBJ whole genome shotgun (WGS) entry which is preliminary data.</text>
</comment>
<keyword evidence="1" id="KW-0732">Signal</keyword>
<keyword evidence="3" id="KW-1185">Reference proteome</keyword>
<name>A0A9D4I7P3_DREPO</name>
<organism evidence="2 3">
    <name type="scientific">Dreissena polymorpha</name>
    <name type="common">Zebra mussel</name>
    <name type="synonym">Mytilus polymorpha</name>
    <dbReference type="NCBI Taxonomy" id="45954"/>
    <lineage>
        <taxon>Eukaryota</taxon>
        <taxon>Metazoa</taxon>
        <taxon>Spiralia</taxon>
        <taxon>Lophotrochozoa</taxon>
        <taxon>Mollusca</taxon>
        <taxon>Bivalvia</taxon>
        <taxon>Autobranchia</taxon>
        <taxon>Heteroconchia</taxon>
        <taxon>Euheterodonta</taxon>
        <taxon>Imparidentia</taxon>
        <taxon>Neoheterodontei</taxon>
        <taxon>Myida</taxon>
        <taxon>Dreissenoidea</taxon>
        <taxon>Dreissenidae</taxon>
        <taxon>Dreissena</taxon>
    </lineage>
</organism>
<sequence>MKLVYILVFVVEVHGGLIQLQVRFQCGHDLLTLGVRCGLPAKRFLLIVEILNLSSA</sequence>
<feature type="signal peptide" evidence="1">
    <location>
        <begin position="1"/>
        <end position="15"/>
    </location>
</feature>
<proteinExistence type="predicted"/>
<evidence type="ECO:0000256" key="1">
    <source>
        <dbReference type="SAM" id="SignalP"/>
    </source>
</evidence>